<dbReference type="Gene3D" id="3.30.40.10">
    <property type="entry name" value="Zinc/RING finger domain, C3HC4 (zinc finger)"/>
    <property type="match status" value="1"/>
</dbReference>
<dbReference type="GO" id="GO:0061630">
    <property type="term" value="F:ubiquitin protein ligase activity"/>
    <property type="evidence" value="ECO:0007669"/>
    <property type="project" value="UniProtKB-EC"/>
</dbReference>
<comment type="catalytic activity">
    <reaction evidence="1">
        <text>S-ubiquitinyl-[E2 ubiquitin-conjugating enzyme]-L-cysteine + [acceptor protein]-L-lysine = [E2 ubiquitin-conjugating enzyme]-L-cysteine + N(6)-ubiquitinyl-[acceptor protein]-L-lysine.</text>
        <dbReference type="EC" id="2.3.2.27"/>
    </reaction>
</comment>
<dbReference type="Proteomes" id="UP001054902">
    <property type="component" value="Unassembled WGS sequence"/>
</dbReference>
<keyword evidence="4" id="KW-0808">Transferase</keyword>
<comment type="caution">
    <text evidence="12">The sequence shown here is derived from an EMBL/GenBank/DDBJ whole genome shotgun (WGS) entry which is preliminary data.</text>
</comment>
<gene>
    <name evidence="12" type="ORF">CTEN210_00931</name>
</gene>
<dbReference type="InterPro" id="IPR036770">
    <property type="entry name" value="Ankyrin_rpt-contain_sf"/>
</dbReference>
<reference evidence="12 13" key="1">
    <citation type="journal article" date="2021" name="Sci. Rep.">
        <title>The genome of the diatom Chaetoceros tenuissimus carries an ancient integrated fragment of an extant virus.</title>
        <authorList>
            <person name="Hongo Y."/>
            <person name="Kimura K."/>
            <person name="Takaki Y."/>
            <person name="Yoshida Y."/>
            <person name="Baba S."/>
            <person name="Kobayashi G."/>
            <person name="Nagasaki K."/>
            <person name="Hano T."/>
            <person name="Tomaru Y."/>
        </authorList>
    </citation>
    <scope>NUCLEOTIDE SEQUENCE [LARGE SCALE GENOMIC DNA]</scope>
    <source>
        <strain evidence="12 13">NIES-3715</strain>
    </source>
</reference>
<evidence type="ECO:0000313" key="13">
    <source>
        <dbReference type="Proteomes" id="UP001054902"/>
    </source>
</evidence>
<evidence type="ECO:0000259" key="11">
    <source>
        <dbReference type="PROSITE" id="PS50089"/>
    </source>
</evidence>
<feature type="coiled-coil region" evidence="9">
    <location>
        <begin position="491"/>
        <end position="546"/>
    </location>
</feature>
<keyword evidence="5" id="KW-0479">Metal-binding</keyword>
<dbReference type="SUPFAM" id="SSF57850">
    <property type="entry name" value="RING/U-box"/>
    <property type="match status" value="1"/>
</dbReference>
<sequence length="822" mass="94931">MKITEQEFVSLAREGKLAEIEAIFESDDYTRHEKISLIEAENVFNTFIFLSRDIVMPIGLTLKAMRLLGERLSTETCIQALHDYVSLKGQEHQQHAQQILQVFFDELRDTKFIRVRYTVFCKVLMNPSLHSTLCSLLESGCVDKEMLLIRPNEMTILELALSLHAKCEFSSTVKAQLKWNRKDFLLDALLLVDETKILFKRCRKLKVVDIKDNRQDGHSILFDFAYYEHKEFVPVVKRILDIGGLELLSLTNIKDASAKTILHLLPSRPNVHVEMYDVLANCRDAVMLLDQNKKTPLHAACENSRLCCVDVFLKHGGRDLTWKRDSQGNTPLHLLPVRRVQSFEIFEKIVKVGGLALICFKNKANREPFAPFGSFFREALFFQISKLKESIETTNRGNDDDELMTHLKIKNEFMKREIHELKIQVAREKNRVKDAVKFQFYRVEEKAIAKMIGEFQVEKERLRHQISSEKSQGQLEIETIKSMYNESLEVIEKTKDEIMRLEGLLESQKKDNDGYKALNEQLQKEQEERNLEVARLAAANKQLQQQRLSIDKKCTTDLICKATSSRVTYQVEENQAKKKEFEQQLQKELECSICFDPFNDPHIVPECCHRFCLKCIETAIKHSGKECPMCRKRITSKRSLRRDDLIGKITKVVYSYDAKGGDKNQVTVAMGIQQHGKGEKSTKNGIDSQEDLLQQRASQLEKQIAEKDEVNLSLKVVINSKEQENDALKKEINTLKLQFSSSLNKRSRDENESNDNDDDYIIPKKRSKTKETVASQHSTNEVAANLTLENEYLLQQLKKEKASHLKTIECLENARKALKSTY</sequence>
<feature type="region of interest" description="Disordered" evidence="10">
    <location>
        <begin position="742"/>
        <end position="777"/>
    </location>
</feature>
<dbReference type="PANTHER" id="PTHR46076:SF3">
    <property type="entry name" value="E3 UBIQUITIN-PROTEIN LIGASE RING1"/>
    <property type="match status" value="1"/>
</dbReference>
<evidence type="ECO:0000256" key="8">
    <source>
        <dbReference type="PROSITE-ProRule" id="PRU00175"/>
    </source>
</evidence>
<dbReference type="AlphaFoldDB" id="A0AAD3CE59"/>
<dbReference type="InterPro" id="IPR001841">
    <property type="entry name" value="Znf_RING"/>
</dbReference>
<feature type="domain" description="RING-type" evidence="11">
    <location>
        <begin position="591"/>
        <end position="631"/>
    </location>
</feature>
<keyword evidence="6 8" id="KW-0863">Zinc-finger</keyword>
<organism evidence="12 13">
    <name type="scientific">Chaetoceros tenuissimus</name>
    <dbReference type="NCBI Taxonomy" id="426638"/>
    <lineage>
        <taxon>Eukaryota</taxon>
        <taxon>Sar</taxon>
        <taxon>Stramenopiles</taxon>
        <taxon>Ochrophyta</taxon>
        <taxon>Bacillariophyta</taxon>
        <taxon>Coscinodiscophyceae</taxon>
        <taxon>Chaetocerotophycidae</taxon>
        <taxon>Chaetocerotales</taxon>
        <taxon>Chaetocerotaceae</taxon>
        <taxon>Chaetoceros</taxon>
    </lineage>
</organism>
<dbReference type="InterPro" id="IPR017907">
    <property type="entry name" value="Znf_RING_CS"/>
</dbReference>
<dbReference type="Gene3D" id="1.25.40.20">
    <property type="entry name" value="Ankyrin repeat-containing domain"/>
    <property type="match status" value="1"/>
</dbReference>
<dbReference type="InterPro" id="IPR013083">
    <property type="entry name" value="Znf_RING/FYVE/PHD"/>
</dbReference>
<dbReference type="GO" id="GO:0000151">
    <property type="term" value="C:ubiquitin ligase complex"/>
    <property type="evidence" value="ECO:0007669"/>
    <property type="project" value="InterPro"/>
</dbReference>
<keyword evidence="13" id="KW-1185">Reference proteome</keyword>
<dbReference type="EC" id="2.3.2.27" evidence="3"/>
<comment type="pathway">
    <text evidence="2">Protein modification; protein ubiquitination.</text>
</comment>
<evidence type="ECO:0000256" key="9">
    <source>
        <dbReference type="SAM" id="Coils"/>
    </source>
</evidence>
<dbReference type="InterPro" id="IPR002110">
    <property type="entry name" value="Ankyrin_rpt"/>
</dbReference>
<evidence type="ECO:0000256" key="7">
    <source>
        <dbReference type="ARBA" id="ARBA00022833"/>
    </source>
</evidence>
<dbReference type="PROSITE" id="PS50089">
    <property type="entry name" value="ZF_RING_2"/>
    <property type="match status" value="1"/>
</dbReference>
<proteinExistence type="predicted"/>
<evidence type="ECO:0000313" key="12">
    <source>
        <dbReference type="EMBL" id="GFH44457.1"/>
    </source>
</evidence>
<feature type="coiled-coil region" evidence="9">
    <location>
        <begin position="690"/>
        <end position="738"/>
    </location>
</feature>
<dbReference type="EMBL" id="BLLK01000019">
    <property type="protein sequence ID" value="GFH44457.1"/>
    <property type="molecule type" value="Genomic_DNA"/>
</dbReference>
<feature type="coiled-coil region" evidence="9">
    <location>
        <begin position="404"/>
        <end position="431"/>
    </location>
</feature>
<dbReference type="InterPro" id="IPR043540">
    <property type="entry name" value="RING1/RING2"/>
</dbReference>
<dbReference type="GO" id="GO:0008270">
    <property type="term" value="F:zinc ion binding"/>
    <property type="evidence" value="ECO:0007669"/>
    <property type="project" value="UniProtKB-KW"/>
</dbReference>
<dbReference type="Pfam" id="PF12796">
    <property type="entry name" value="Ank_2"/>
    <property type="match status" value="1"/>
</dbReference>
<dbReference type="SUPFAM" id="SSF48403">
    <property type="entry name" value="Ankyrin repeat"/>
    <property type="match status" value="1"/>
</dbReference>
<evidence type="ECO:0000256" key="2">
    <source>
        <dbReference type="ARBA" id="ARBA00004906"/>
    </source>
</evidence>
<dbReference type="SMART" id="SM00184">
    <property type="entry name" value="RING"/>
    <property type="match status" value="1"/>
</dbReference>
<keyword evidence="7" id="KW-0862">Zinc</keyword>
<name>A0AAD3CE59_9STRA</name>
<dbReference type="GO" id="GO:0003682">
    <property type="term" value="F:chromatin binding"/>
    <property type="evidence" value="ECO:0007669"/>
    <property type="project" value="TreeGrafter"/>
</dbReference>
<dbReference type="GO" id="GO:0031519">
    <property type="term" value="C:PcG protein complex"/>
    <property type="evidence" value="ECO:0007669"/>
    <property type="project" value="TreeGrafter"/>
</dbReference>
<evidence type="ECO:0000256" key="6">
    <source>
        <dbReference type="ARBA" id="ARBA00022771"/>
    </source>
</evidence>
<dbReference type="PROSITE" id="PS00518">
    <property type="entry name" value="ZF_RING_1"/>
    <property type="match status" value="1"/>
</dbReference>
<accession>A0AAD3CE59</accession>
<evidence type="ECO:0000256" key="10">
    <source>
        <dbReference type="SAM" id="MobiDB-lite"/>
    </source>
</evidence>
<dbReference type="PANTHER" id="PTHR46076">
    <property type="entry name" value="E3 UBIQUITIN-PROTEIN LIGASE RING1 / RING 2 FAMILY MEMBER"/>
    <property type="match status" value="1"/>
</dbReference>
<evidence type="ECO:0000256" key="5">
    <source>
        <dbReference type="ARBA" id="ARBA00022723"/>
    </source>
</evidence>
<evidence type="ECO:0000256" key="1">
    <source>
        <dbReference type="ARBA" id="ARBA00000900"/>
    </source>
</evidence>
<keyword evidence="9" id="KW-0175">Coiled coil</keyword>
<protein>
    <recommendedName>
        <fullName evidence="3">RING-type E3 ubiquitin transferase</fullName>
        <ecNumber evidence="3">2.3.2.27</ecNumber>
    </recommendedName>
</protein>
<evidence type="ECO:0000256" key="4">
    <source>
        <dbReference type="ARBA" id="ARBA00022679"/>
    </source>
</evidence>
<evidence type="ECO:0000256" key="3">
    <source>
        <dbReference type="ARBA" id="ARBA00012483"/>
    </source>
</evidence>
<dbReference type="Pfam" id="PF13923">
    <property type="entry name" value="zf-C3HC4_2"/>
    <property type="match status" value="1"/>
</dbReference>